<sequence>MSTTSAESGARGRTRRAIVSAAATLLARDRRATLAEIAQAAEVGRSTLHRYFADRDELVRAAVEDSLALIEQAVLDAAVDEGPCVDAMRRLVTALVATGDRLLFAFGDLSVLEELPDYDDRTERMVTDLIERGQAEGVFDPEVSAGWIMATVWAMVYTGAEAAQQGRVPPHGVAAHVIRTLEGGIRRPDAGTPATR</sequence>
<accession>A0ABV3DA75</accession>
<evidence type="ECO:0000256" key="3">
    <source>
        <dbReference type="ARBA" id="ARBA00023163"/>
    </source>
</evidence>
<dbReference type="PANTHER" id="PTHR30055:SF234">
    <property type="entry name" value="HTH-TYPE TRANSCRIPTIONAL REGULATOR BETI"/>
    <property type="match status" value="1"/>
</dbReference>
<dbReference type="InterPro" id="IPR009057">
    <property type="entry name" value="Homeodomain-like_sf"/>
</dbReference>
<evidence type="ECO:0000313" key="7">
    <source>
        <dbReference type="Proteomes" id="UP001551482"/>
    </source>
</evidence>
<dbReference type="RefSeq" id="WP_358348786.1">
    <property type="nucleotide sequence ID" value="NZ_JBEZFP010000006.1"/>
</dbReference>
<dbReference type="SUPFAM" id="SSF48498">
    <property type="entry name" value="Tetracyclin repressor-like, C-terminal domain"/>
    <property type="match status" value="1"/>
</dbReference>
<dbReference type="SUPFAM" id="SSF46689">
    <property type="entry name" value="Homeodomain-like"/>
    <property type="match status" value="1"/>
</dbReference>
<evidence type="ECO:0000256" key="2">
    <source>
        <dbReference type="ARBA" id="ARBA00023125"/>
    </source>
</evidence>
<evidence type="ECO:0000313" key="6">
    <source>
        <dbReference type="EMBL" id="MEU8132643.1"/>
    </source>
</evidence>
<reference evidence="6 7" key="1">
    <citation type="submission" date="2024-06" db="EMBL/GenBank/DDBJ databases">
        <title>The Natural Products Discovery Center: Release of the First 8490 Sequenced Strains for Exploring Actinobacteria Biosynthetic Diversity.</title>
        <authorList>
            <person name="Kalkreuter E."/>
            <person name="Kautsar S.A."/>
            <person name="Yang D."/>
            <person name="Bader C.D."/>
            <person name="Teijaro C.N."/>
            <person name="Fluegel L."/>
            <person name="Davis C.M."/>
            <person name="Simpson J.R."/>
            <person name="Lauterbach L."/>
            <person name="Steele A.D."/>
            <person name="Gui C."/>
            <person name="Meng S."/>
            <person name="Li G."/>
            <person name="Viehrig K."/>
            <person name="Ye F."/>
            <person name="Su P."/>
            <person name="Kiefer A.F."/>
            <person name="Nichols A."/>
            <person name="Cepeda A.J."/>
            <person name="Yan W."/>
            <person name="Fan B."/>
            <person name="Jiang Y."/>
            <person name="Adhikari A."/>
            <person name="Zheng C.-J."/>
            <person name="Schuster L."/>
            <person name="Cowan T.M."/>
            <person name="Smanski M.J."/>
            <person name="Chevrette M.G."/>
            <person name="De Carvalho L.P.S."/>
            <person name="Shen B."/>
        </authorList>
    </citation>
    <scope>NUCLEOTIDE SEQUENCE [LARGE SCALE GENOMIC DNA]</scope>
    <source>
        <strain evidence="6 7">NPDC048946</strain>
    </source>
</reference>
<dbReference type="PANTHER" id="PTHR30055">
    <property type="entry name" value="HTH-TYPE TRANSCRIPTIONAL REGULATOR RUTR"/>
    <property type="match status" value="1"/>
</dbReference>
<evidence type="ECO:0000256" key="1">
    <source>
        <dbReference type="ARBA" id="ARBA00023015"/>
    </source>
</evidence>
<keyword evidence="1" id="KW-0805">Transcription regulation</keyword>
<evidence type="ECO:0000259" key="5">
    <source>
        <dbReference type="PROSITE" id="PS50977"/>
    </source>
</evidence>
<keyword evidence="2 4" id="KW-0238">DNA-binding</keyword>
<comment type="caution">
    <text evidence="6">The sequence shown here is derived from an EMBL/GenBank/DDBJ whole genome shotgun (WGS) entry which is preliminary data.</text>
</comment>
<gene>
    <name evidence="6" type="ORF">AB0C36_03955</name>
</gene>
<dbReference type="InterPro" id="IPR050109">
    <property type="entry name" value="HTH-type_TetR-like_transc_reg"/>
</dbReference>
<feature type="DNA-binding region" description="H-T-H motif" evidence="4">
    <location>
        <begin position="33"/>
        <end position="52"/>
    </location>
</feature>
<keyword evidence="7" id="KW-1185">Reference proteome</keyword>
<organism evidence="6 7">
    <name type="scientific">Streptodolium elevatio</name>
    <dbReference type="NCBI Taxonomy" id="3157996"/>
    <lineage>
        <taxon>Bacteria</taxon>
        <taxon>Bacillati</taxon>
        <taxon>Actinomycetota</taxon>
        <taxon>Actinomycetes</taxon>
        <taxon>Kitasatosporales</taxon>
        <taxon>Streptomycetaceae</taxon>
        <taxon>Streptodolium</taxon>
    </lineage>
</organism>
<dbReference type="InterPro" id="IPR001647">
    <property type="entry name" value="HTH_TetR"/>
</dbReference>
<dbReference type="PROSITE" id="PS50977">
    <property type="entry name" value="HTH_TETR_2"/>
    <property type="match status" value="1"/>
</dbReference>
<protein>
    <submittedName>
        <fullName evidence="6">TetR/AcrR family transcriptional regulator</fullName>
    </submittedName>
</protein>
<dbReference type="InterPro" id="IPR036271">
    <property type="entry name" value="Tet_transcr_reg_TetR-rel_C_sf"/>
</dbReference>
<dbReference type="Proteomes" id="UP001551482">
    <property type="component" value="Unassembled WGS sequence"/>
</dbReference>
<proteinExistence type="predicted"/>
<evidence type="ECO:0000256" key="4">
    <source>
        <dbReference type="PROSITE-ProRule" id="PRU00335"/>
    </source>
</evidence>
<name>A0ABV3DA75_9ACTN</name>
<feature type="domain" description="HTH tetR-type" evidence="5">
    <location>
        <begin position="12"/>
        <end position="70"/>
    </location>
</feature>
<dbReference type="Pfam" id="PF00440">
    <property type="entry name" value="TetR_N"/>
    <property type="match status" value="1"/>
</dbReference>
<dbReference type="EMBL" id="JBEZFP010000006">
    <property type="protein sequence ID" value="MEU8132643.1"/>
    <property type="molecule type" value="Genomic_DNA"/>
</dbReference>
<keyword evidence="3" id="KW-0804">Transcription</keyword>
<dbReference type="Gene3D" id="1.10.357.10">
    <property type="entry name" value="Tetracycline Repressor, domain 2"/>
    <property type="match status" value="1"/>
</dbReference>